<name>A0ABN6D831_9BURK</name>
<evidence type="ECO:0000313" key="3">
    <source>
        <dbReference type="EMBL" id="BCO26078.1"/>
    </source>
</evidence>
<keyword evidence="1" id="KW-1133">Transmembrane helix</keyword>
<accession>A0ABN6D831</accession>
<evidence type="ECO:0000313" key="4">
    <source>
        <dbReference type="Proteomes" id="UP000824366"/>
    </source>
</evidence>
<dbReference type="SUPFAM" id="SSF52833">
    <property type="entry name" value="Thioredoxin-like"/>
    <property type="match status" value="1"/>
</dbReference>
<feature type="domain" description="Thioredoxin" evidence="2">
    <location>
        <begin position="39"/>
        <end position="192"/>
    </location>
</feature>
<dbReference type="PROSITE" id="PS51352">
    <property type="entry name" value="THIOREDOXIN_2"/>
    <property type="match status" value="1"/>
</dbReference>
<organism evidence="3 4">
    <name type="scientific">Rhodoferax lithotrophicus</name>
    <dbReference type="NCBI Taxonomy" id="2798804"/>
    <lineage>
        <taxon>Bacteria</taxon>
        <taxon>Pseudomonadati</taxon>
        <taxon>Pseudomonadota</taxon>
        <taxon>Betaproteobacteria</taxon>
        <taxon>Burkholderiales</taxon>
        <taxon>Comamonadaceae</taxon>
        <taxon>Rhodoferax</taxon>
    </lineage>
</organism>
<dbReference type="EMBL" id="AP024238">
    <property type="protein sequence ID" value="BCO26078.1"/>
    <property type="molecule type" value="Genomic_DNA"/>
</dbReference>
<dbReference type="InterPro" id="IPR036249">
    <property type="entry name" value="Thioredoxin-like_sf"/>
</dbReference>
<dbReference type="Gene3D" id="3.40.30.10">
    <property type="entry name" value="Glutaredoxin"/>
    <property type="match status" value="1"/>
</dbReference>
<dbReference type="Proteomes" id="UP000824366">
    <property type="component" value="Chromosome"/>
</dbReference>
<gene>
    <name evidence="3" type="ORF">MIZ03_0958</name>
</gene>
<evidence type="ECO:0000259" key="2">
    <source>
        <dbReference type="PROSITE" id="PS51352"/>
    </source>
</evidence>
<sequence length="198" mass="22105">MIHTLIKITKSIITRQTYLYRLFLILILISHSSAYAWKPEIGEYAEAINKLEYVDGTSFDLQKLRGKPTVLYFGADWCPHCVTKGRPATEAVAKKYGTLGLQVIFVSMDDNEKRDKKIEESKRIGLTILMPKISLCPPFKCPSGLKHIGDFGQVYTIPSAYLLDADGIVRSKIAGGRDLVRGLENAVISVMKLSNNPN</sequence>
<dbReference type="InterPro" id="IPR013766">
    <property type="entry name" value="Thioredoxin_domain"/>
</dbReference>
<keyword evidence="1" id="KW-0472">Membrane</keyword>
<dbReference type="InterPro" id="IPR050553">
    <property type="entry name" value="Thioredoxin_ResA/DsbE_sf"/>
</dbReference>
<keyword evidence="4" id="KW-1185">Reference proteome</keyword>
<proteinExistence type="predicted"/>
<reference evidence="3 4" key="1">
    <citation type="journal article" date="2021" name="Microbiol. Spectr.">
        <title>A Single Bacterium Capable of Oxidation and Reduction of Iron at Circumneutral pH.</title>
        <authorList>
            <person name="Kato S."/>
            <person name="Ohkuma M."/>
        </authorList>
    </citation>
    <scope>NUCLEOTIDE SEQUENCE [LARGE SCALE GENOMIC DNA]</scope>
    <source>
        <strain evidence="3 4">MIZ03</strain>
    </source>
</reference>
<dbReference type="PANTHER" id="PTHR42852:SF13">
    <property type="entry name" value="PROTEIN DIPZ"/>
    <property type="match status" value="1"/>
</dbReference>
<dbReference type="CDD" id="cd02966">
    <property type="entry name" value="TlpA_like_family"/>
    <property type="match status" value="1"/>
</dbReference>
<keyword evidence="1" id="KW-0812">Transmembrane</keyword>
<dbReference type="PANTHER" id="PTHR42852">
    <property type="entry name" value="THIOL:DISULFIDE INTERCHANGE PROTEIN DSBE"/>
    <property type="match status" value="1"/>
</dbReference>
<dbReference type="RefSeq" id="WP_223909089.1">
    <property type="nucleotide sequence ID" value="NZ_AP024238.1"/>
</dbReference>
<protein>
    <submittedName>
        <fullName evidence="3">Thiol-disulfide oxidoreductase ResA</fullName>
    </submittedName>
</protein>
<evidence type="ECO:0000256" key="1">
    <source>
        <dbReference type="SAM" id="Phobius"/>
    </source>
</evidence>
<dbReference type="Pfam" id="PF00578">
    <property type="entry name" value="AhpC-TSA"/>
    <property type="match status" value="1"/>
</dbReference>
<dbReference type="InterPro" id="IPR000866">
    <property type="entry name" value="AhpC/TSA"/>
</dbReference>
<feature type="transmembrane region" description="Helical" evidence="1">
    <location>
        <begin position="18"/>
        <end position="37"/>
    </location>
</feature>